<name>F2UKG6_SALR5</name>
<dbReference type="Pfam" id="PF15074">
    <property type="entry name" value="CFAP90"/>
    <property type="match status" value="1"/>
</dbReference>
<dbReference type="InterPro" id="IPR027901">
    <property type="entry name" value="CFAP90"/>
</dbReference>
<dbReference type="Proteomes" id="UP000007799">
    <property type="component" value="Unassembled WGS sequence"/>
</dbReference>
<dbReference type="AlphaFoldDB" id="F2UKG6"/>
<dbReference type="FunCoup" id="F2UKG6">
    <property type="interactions" value="28"/>
</dbReference>
<dbReference type="OrthoDB" id="10057935at2759"/>
<dbReference type="EMBL" id="GL832978">
    <property type="protein sequence ID" value="EGD77615.1"/>
    <property type="molecule type" value="Genomic_DNA"/>
</dbReference>
<evidence type="ECO:0000313" key="2">
    <source>
        <dbReference type="EMBL" id="EGD77615.1"/>
    </source>
</evidence>
<feature type="region of interest" description="Disordered" evidence="1">
    <location>
        <begin position="53"/>
        <end position="79"/>
    </location>
</feature>
<reference evidence="2" key="1">
    <citation type="submission" date="2009-08" db="EMBL/GenBank/DDBJ databases">
        <title>Annotation of Salpingoeca rosetta.</title>
        <authorList>
            <consortium name="The Broad Institute Genome Sequencing Platform"/>
            <person name="Russ C."/>
            <person name="Cuomo C."/>
            <person name="Burger G."/>
            <person name="Gray M.W."/>
            <person name="Holland P.W.H."/>
            <person name="King N."/>
            <person name="Lang F.B.F."/>
            <person name="Roger A.J."/>
            <person name="Ruiz-Trillo I."/>
            <person name="Young S.K."/>
            <person name="Zeng Q."/>
            <person name="Gargeya S."/>
            <person name="Alvarado L."/>
            <person name="Berlin A."/>
            <person name="Chapman S.B."/>
            <person name="Chen Z."/>
            <person name="Freedman E."/>
            <person name="Gellesch M."/>
            <person name="Goldberg J."/>
            <person name="Griggs A."/>
            <person name="Gujja S."/>
            <person name="Heilman E."/>
            <person name="Heiman D."/>
            <person name="Howarth C."/>
            <person name="Mehta T."/>
            <person name="Neiman D."/>
            <person name="Pearson M."/>
            <person name="Roberts A."/>
            <person name="Saif S."/>
            <person name="Shea T."/>
            <person name="Shenoy N."/>
            <person name="Sisk P."/>
            <person name="Stolte C."/>
            <person name="Sykes S."/>
            <person name="White J."/>
            <person name="Yandava C."/>
            <person name="Haas B."/>
            <person name="Nusbaum C."/>
            <person name="Birren B."/>
        </authorList>
    </citation>
    <scope>NUCLEOTIDE SEQUENCE [LARGE SCALE GENOMIC DNA]</scope>
    <source>
        <strain evidence="2">ATCC 50818</strain>
    </source>
</reference>
<protein>
    <submittedName>
        <fullName evidence="2">Uncharacterized protein</fullName>
    </submittedName>
</protein>
<gene>
    <name evidence="2" type="ORF">PTSG_08710</name>
</gene>
<evidence type="ECO:0000256" key="1">
    <source>
        <dbReference type="SAM" id="MobiDB-lite"/>
    </source>
</evidence>
<dbReference type="RefSeq" id="XP_004990503.1">
    <property type="nucleotide sequence ID" value="XM_004990446.1"/>
</dbReference>
<dbReference type="KEGG" id="sre:PTSG_08710"/>
<dbReference type="PANTHER" id="PTHR34444:SF3">
    <property type="match status" value="1"/>
</dbReference>
<keyword evidence="3" id="KW-1185">Reference proteome</keyword>
<proteinExistence type="predicted"/>
<accession>F2UKG6</accession>
<evidence type="ECO:0000313" key="3">
    <source>
        <dbReference type="Proteomes" id="UP000007799"/>
    </source>
</evidence>
<sequence length="126" mass="14430">MALAPDFKMEKEAAKQLKEKKELLEKGHTGFFGSPNKLATKTLSETMYDRQMHVPEQDKSSKLHRDDRQSRVGLDIHKEERERAFPVRSSSLYGARAPIDNLVHMANGRKKVVSQEFYSKEIAKLG</sequence>
<dbReference type="PANTHER" id="PTHR34444">
    <property type="entry name" value="LOC361192"/>
    <property type="match status" value="1"/>
</dbReference>
<organism evidence="3">
    <name type="scientific">Salpingoeca rosetta (strain ATCC 50818 / BSB-021)</name>
    <dbReference type="NCBI Taxonomy" id="946362"/>
    <lineage>
        <taxon>Eukaryota</taxon>
        <taxon>Choanoflagellata</taxon>
        <taxon>Craspedida</taxon>
        <taxon>Salpingoecidae</taxon>
        <taxon>Salpingoeca</taxon>
    </lineage>
</organism>
<dbReference type="GeneID" id="16071059"/>
<dbReference type="InParanoid" id="F2UKG6"/>